<sequence length="145" mass="16224">MMRDLAQATITASALKPTDVIGLPYSPALLLDGHFDASITDSPDFASGCQWGFQSYADDMELCDEQGNCFLVDRYYEWREVEAFVVENVAIAYEYQQTPLPFCAAMVLGWLSALVLVQNNEALRGLSLLVMLVTHYQEQSWKEAA</sequence>
<dbReference type="RefSeq" id="WP_201368685.1">
    <property type="nucleotide sequence ID" value="NZ_BNJG01000001.1"/>
</dbReference>
<dbReference type="EMBL" id="BNJG01000001">
    <property type="protein sequence ID" value="GHO51698.1"/>
    <property type="molecule type" value="Genomic_DNA"/>
</dbReference>
<dbReference type="Proteomes" id="UP000654345">
    <property type="component" value="Unassembled WGS sequence"/>
</dbReference>
<protein>
    <submittedName>
        <fullName evidence="1">Uncharacterized protein</fullName>
    </submittedName>
</protein>
<proteinExistence type="predicted"/>
<accession>A0ABQ3UG56</accession>
<keyword evidence="2" id="KW-1185">Reference proteome</keyword>
<name>A0ABQ3UG56_9CHLR</name>
<organism evidence="1 2">
    <name type="scientific">Ktedonobacter robiniae</name>
    <dbReference type="NCBI Taxonomy" id="2778365"/>
    <lineage>
        <taxon>Bacteria</taxon>
        <taxon>Bacillati</taxon>
        <taxon>Chloroflexota</taxon>
        <taxon>Ktedonobacteria</taxon>
        <taxon>Ktedonobacterales</taxon>
        <taxon>Ktedonobacteraceae</taxon>
        <taxon>Ktedonobacter</taxon>
    </lineage>
</organism>
<reference evidence="1 2" key="1">
    <citation type="journal article" date="2021" name="Int. J. Syst. Evol. Microbiol.">
        <title>Reticulibacter mediterranei gen. nov., sp. nov., within the new family Reticulibacteraceae fam. nov., and Ktedonospora formicarum gen. nov., sp. nov., Ktedonobacter robiniae sp. nov., Dictyobacter formicarum sp. nov. and Dictyobacter arantiisoli sp. nov., belonging to the class Ktedonobacteria.</title>
        <authorList>
            <person name="Yabe S."/>
            <person name="Zheng Y."/>
            <person name="Wang C.M."/>
            <person name="Sakai Y."/>
            <person name="Abe K."/>
            <person name="Yokota A."/>
            <person name="Donadio S."/>
            <person name="Cavaletti L."/>
            <person name="Monciardini P."/>
        </authorList>
    </citation>
    <scope>NUCLEOTIDE SEQUENCE [LARGE SCALE GENOMIC DNA]</scope>
    <source>
        <strain evidence="1 2">SOSP1-30</strain>
    </source>
</reference>
<evidence type="ECO:0000313" key="1">
    <source>
        <dbReference type="EMBL" id="GHO51698.1"/>
    </source>
</evidence>
<evidence type="ECO:0000313" key="2">
    <source>
        <dbReference type="Proteomes" id="UP000654345"/>
    </source>
</evidence>
<gene>
    <name evidence="1" type="ORF">KSB_01730</name>
</gene>
<comment type="caution">
    <text evidence="1">The sequence shown here is derived from an EMBL/GenBank/DDBJ whole genome shotgun (WGS) entry which is preliminary data.</text>
</comment>